<feature type="modified residue" description="4-aspartylphosphate" evidence="11">
    <location>
        <position position="854"/>
    </location>
</feature>
<dbReference type="SUPFAM" id="SSF47384">
    <property type="entry name" value="Homodimeric domain of signal transducing histidine kinase"/>
    <property type="match status" value="1"/>
</dbReference>
<dbReference type="Pfam" id="PF11845">
    <property type="entry name" value="Tll0287-like"/>
    <property type="match status" value="1"/>
</dbReference>
<keyword evidence="17" id="KW-1185">Reference proteome</keyword>
<dbReference type="PANTHER" id="PTHR45339:SF1">
    <property type="entry name" value="HYBRID SIGNAL TRANSDUCTION HISTIDINE KINASE J"/>
    <property type="match status" value="1"/>
</dbReference>
<evidence type="ECO:0000256" key="6">
    <source>
        <dbReference type="ARBA" id="ARBA00022777"/>
    </source>
</evidence>
<evidence type="ECO:0000256" key="11">
    <source>
        <dbReference type="PROSITE-ProRule" id="PRU00169"/>
    </source>
</evidence>
<evidence type="ECO:0000256" key="4">
    <source>
        <dbReference type="ARBA" id="ARBA00022679"/>
    </source>
</evidence>
<evidence type="ECO:0000256" key="8">
    <source>
        <dbReference type="ARBA" id="ARBA00023026"/>
    </source>
</evidence>
<dbReference type="SMART" id="SM00388">
    <property type="entry name" value="HisKA"/>
    <property type="match status" value="1"/>
</dbReference>
<accession>A0A6N9HIZ9</accession>
<evidence type="ECO:0000256" key="10">
    <source>
        <dbReference type="ARBA" id="ARBA00070152"/>
    </source>
</evidence>
<dbReference type="InterPro" id="IPR003594">
    <property type="entry name" value="HATPase_dom"/>
</dbReference>
<dbReference type="AlphaFoldDB" id="A0A6N9HIZ9"/>
<dbReference type="Gene3D" id="3.30.565.10">
    <property type="entry name" value="Histidine kinase-like ATPase, C-terminal domain"/>
    <property type="match status" value="1"/>
</dbReference>
<keyword evidence="8" id="KW-0843">Virulence</keyword>
<dbReference type="Gene3D" id="1.10.287.130">
    <property type="match status" value="1"/>
</dbReference>
<feature type="region of interest" description="Disordered" evidence="12">
    <location>
        <begin position="509"/>
        <end position="529"/>
    </location>
</feature>
<dbReference type="CDD" id="cd16922">
    <property type="entry name" value="HATPase_EvgS-ArcB-TorS-like"/>
    <property type="match status" value="1"/>
</dbReference>
<evidence type="ECO:0000256" key="12">
    <source>
        <dbReference type="SAM" id="MobiDB-lite"/>
    </source>
</evidence>
<dbReference type="InterPro" id="IPR036097">
    <property type="entry name" value="HisK_dim/P_sf"/>
</dbReference>
<dbReference type="Pfam" id="PF13185">
    <property type="entry name" value="GAF_2"/>
    <property type="match status" value="1"/>
</dbReference>
<dbReference type="EC" id="2.7.13.3" evidence="2"/>
<feature type="transmembrane region" description="Helical" evidence="13">
    <location>
        <begin position="207"/>
        <end position="230"/>
    </location>
</feature>
<feature type="domain" description="Response regulatory" evidence="15">
    <location>
        <begin position="805"/>
        <end position="918"/>
    </location>
</feature>
<dbReference type="SUPFAM" id="SSF55874">
    <property type="entry name" value="ATPase domain of HSP90 chaperone/DNA topoisomerase II/histidine kinase"/>
    <property type="match status" value="1"/>
</dbReference>
<keyword evidence="13" id="KW-1133">Transmembrane helix</keyword>
<keyword evidence="3 11" id="KW-0597">Phosphoprotein</keyword>
<dbReference type="InterPro" id="IPR004358">
    <property type="entry name" value="Sig_transdc_His_kin-like_C"/>
</dbReference>
<evidence type="ECO:0000259" key="14">
    <source>
        <dbReference type="PROSITE" id="PS50109"/>
    </source>
</evidence>
<dbReference type="PANTHER" id="PTHR45339">
    <property type="entry name" value="HYBRID SIGNAL TRANSDUCTION HISTIDINE KINASE J"/>
    <property type="match status" value="1"/>
</dbReference>
<dbReference type="SUPFAM" id="SSF52172">
    <property type="entry name" value="CheY-like"/>
    <property type="match status" value="3"/>
</dbReference>
<dbReference type="PROSITE" id="PS50109">
    <property type="entry name" value="HIS_KIN"/>
    <property type="match status" value="1"/>
</dbReference>
<dbReference type="CDD" id="cd00082">
    <property type="entry name" value="HisKA"/>
    <property type="match status" value="1"/>
</dbReference>
<dbReference type="CDD" id="cd00156">
    <property type="entry name" value="REC"/>
    <property type="match status" value="1"/>
</dbReference>
<dbReference type="Gene3D" id="6.10.340.10">
    <property type="match status" value="1"/>
</dbReference>
<evidence type="ECO:0000313" key="16">
    <source>
        <dbReference type="EMBL" id="MYN03591.1"/>
    </source>
</evidence>
<dbReference type="Pfam" id="PF00072">
    <property type="entry name" value="Response_reg"/>
    <property type="match status" value="3"/>
</dbReference>
<dbReference type="Pfam" id="PF02518">
    <property type="entry name" value="HATPase_c"/>
    <property type="match status" value="1"/>
</dbReference>
<keyword evidence="5" id="KW-0732">Signal</keyword>
<dbReference type="InterPro" id="IPR003661">
    <property type="entry name" value="HisK_dim/P_dom"/>
</dbReference>
<dbReference type="Pfam" id="PF00512">
    <property type="entry name" value="HisKA"/>
    <property type="match status" value="1"/>
</dbReference>
<keyword evidence="13" id="KW-0812">Transmembrane</keyword>
<dbReference type="InterPro" id="IPR029016">
    <property type="entry name" value="GAF-like_dom_sf"/>
</dbReference>
<name>A0A6N9HIZ9_9BURK</name>
<feature type="domain" description="Response regulatory" evidence="15">
    <location>
        <begin position="927"/>
        <end position="1043"/>
    </location>
</feature>
<evidence type="ECO:0000256" key="2">
    <source>
        <dbReference type="ARBA" id="ARBA00012438"/>
    </source>
</evidence>
<keyword evidence="6" id="KW-0418">Kinase</keyword>
<dbReference type="InterPro" id="IPR011006">
    <property type="entry name" value="CheY-like_superfamily"/>
</dbReference>
<comment type="catalytic activity">
    <reaction evidence="1">
        <text>ATP + protein L-histidine = ADP + protein N-phospho-L-histidine.</text>
        <dbReference type="EC" id="2.7.13.3"/>
    </reaction>
</comment>
<feature type="domain" description="Histidine kinase" evidence="14">
    <location>
        <begin position="543"/>
        <end position="762"/>
    </location>
</feature>
<sequence length="1188" mass="128839">MLARSSSLFWKLFLPIGVLLVLCGVVVSALLPVLIRGNAERDAVDAAQATVRQFLVLRKYYTENVAARVLARSDLLVDPDYRNKDNAIPLPATMIHDLSALMQGSGTSVKLYSPYPFPQRRERVSDRFAQDAWNYLQKTPQGVFSRTETIDGKTTVRVALADRMSAQACVACHNSHPQSPRTDWKLGDVRGVLEVNSTREAASAARIASWVVIALGAILVLLAVALRVFYQRNVARPLHRALDAARALAASRAGHVAAVQAVAGGNLEHGFTPAPLPPLDLQGVAHDEAGDLLHSVAALAEAQRSFDQAFAQMTQALRDSNLAERERDWLKSSQNELNTVMRGEQELAAMGQRILTFVAERLGARVGALYADEGQGQGMRLLAGYGLAQGQHPALVVPGEGLAGQAVRDGRRMLVAEAPPGYLSIASALGSAGPSAVLVLPLQHGRNMVGVMELGAFRAFSEVELAFVDLCAEAMAIGLEVNITRQRTRALLAETAQQAEELRVQQEELQQSNAELEERADQLERQREETQRVSAYKSEFMANMSHELRTPLNSMLILSSLLKENKGHNLSERQLEYAGTIHNAGRDLLNLINDILDLAKMEAGKVDLHIEPVPLAGLCDELAAQFAPQAEQKGLAFSVERLPGTPEVVPMDGQRVQQVLRNLLANALKFTHAGNVALRVSVVGEQLSFAVSDTGIGVAADKQVSIFEAFRQADGSISRHYGGTGLGLSISLQLARKMGGALHLHSREGEGSTFTFMLPLQPVVDGAAWQDGAASDGARLAGGSGGASAPAAGDAAVGAGMAGRRILVVEDDPFFAQVLADFVLSRGYQPMVASDGVQGLELARHEAPHAVLLDVMMARMDGWEVMRQLREDPRTSHLPVHFITCLDELQRARDLGALGLLTKPASVEQLAAVFDSIEQAWAATLKRVLVVEDDEGQLSSLAALLAARDVEVVRCRGGKEALQQLQHGHFDCMVLDLGLQDMSGYQVLEELHAQPQLRQLPVVIHSGQDLGREQLRLLNRYARSVIVKGSKSPERLLGEVQLFLHSVEQGGRAVQQEAAALAGSKVLVVDDDMRNLFSLASLLGERGVQVVEAENGLEALEKLNGEERFDVVLMDIMMPQMNGYEAMRRIRAEPRFKDLPIIAMTAKAMPGDHQKCLEAGASDYLAKPIDTTQLLSLLRVWIRRQGEA</sequence>
<organism evidence="16 17">
    <name type="scientific">Pseudoduganella guangdongensis</name>
    <dbReference type="NCBI Taxonomy" id="2692179"/>
    <lineage>
        <taxon>Bacteria</taxon>
        <taxon>Pseudomonadati</taxon>
        <taxon>Pseudomonadota</taxon>
        <taxon>Betaproteobacteria</taxon>
        <taxon>Burkholderiales</taxon>
        <taxon>Oxalobacteraceae</taxon>
        <taxon>Telluria group</taxon>
        <taxon>Pseudoduganella</taxon>
    </lineage>
</organism>
<feature type="modified residue" description="4-aspartylphosphate" evidence="11">
    <location>
        <position position="1115"/>
    </location>
</feature>
<dbReference type="Gene3D" id="3.40.50.2300">
    <property type="match status" value="3"/>
</dbReference>
<dbReference type="RefSeq" id="WP_161026559.1">
    <property type="nucleotide sequence ID" value="NZ_WWCJ01000010.1"/>
</dbReference>
<feature type="transmembrane region" description="Helical" evidence="13">
    <location>
        <begin position="12"/>
        <end position="35"/>
    </location>
</feature>
<dbReference type="SMART" id="SM00387">
    <property type="entry name" value="HATPase_c"/>
    <property type="match status" value="1"/>
</dbReference>
<comment type="caution">
    <text evidence="16">The sequence shown here is derived from an EMBL/GenBank/DDBJ whole genome shotgun (WGS) entry which is preliminary data.</text>
</comment>
<dbReference type="InterPro" id="IPR036890">
    <property type="entry name" value="HATPase_C_sf"/>
</dbReference>
<feature type="domain" description="Response regulatory" evidence="15">
    <location>
        <begin position="1065"/>
        <end position="1182"/>
    </location>
</feature>
<evidence type="ECO:0000259" key="15">
    <source>
        <dbReference type="PROSITE" id="PS50110"/>
    </source>
</evidence>
<evidence type="ECO:0000256" key="1">
    <source>
        <dbReference type="ARBA" id="ARBA00000085"/>
    </source>
</evidence>
<dbReference type="SMART" id="SM00448">
    <property type="entry name" value="REC"/>
    <property type="match status" value="3"/>
</dbReference>
<dbReference type="SUPFAM" id="SSF55781">
    <property type="entry name" value="GAF domain-like"/>
    <property type="match status" value="1"/>
</dbReference>
<dbReference type="InterPro" id="IPR003018">
    <property type="entry name" value="GAF"/>
</dbReference>
<dbReference type="Proteomes" id="UP000448575">
    <property type="component" value="Unassembled WGS sequence"/>
</dbReference>
<evidence type="ECO:0000256" key="7">
    <source>
        <dbReference type="ARBA" id="ARBA00023012"/>
    </source>
</evidence>
<evidence type="ECO:0000256" key="3">
    <source>
        <dbReference type="ARBA" id="ARBA00022553"/>
    </source>
</evidence>
<dbReference type="FunFam" id="3.30.565.10:FF:000010">
    <property type="entry name" value="Sensor histidine kinase RcsC"/>
    <property type="match status" value="1"/>
</dbReference>
<dbReference type="PRINTS" id="PR00344">
    <property type="entry name" value="BCTRLSENSOR"/>
</dbReference>
<dbReference type="InterPro" id="IPR005467">
    <property type="entry name" value="His_kinase_dom"/>
</dbReference>
<evidence type="ECO:0000256" key="5">
    <source>
        <dbReference type="ARBA" id="ARBA00022729"/>
    </source>
</evidence>
<feature type="compositionally biased region" description="Basic and acidic residues" evidence="12">
    <location>
        <begin position="516"/>
        <end position="529"/>
    </location>
</feature>
<keyword evidence="13" id="KW-0472">Membrane</keyword>
<evidence type="ECO:0000256" key="13">
    <source>
        <dbReference type="SAM" id="Phobius"/>
    </source>
</evidence>
<gene>
    <name evidence="16" type="ORF">GTP41_15955</name>
</gene>
<dbReference type="EMBL" id="WWCJ01000010">
    <property type="protein sequence ID" value="MYN03591.1"/>
    <property type="molecule type" value="Genomic_DNA"/>
</dbReference>
<dbReference type="Gene3D" id="3.30.450.40">
    <property type="match status" value="1"/>
</dbReference>
<dbReference type="CDD" id="cd17546">
    <property type="entry name" value="REC_hyHK_CKI1_RcsC-like"/>
    <property type="match status" value="1"/>
</dbReference>
<dbReference type="InterPro" id="IPR001789">
    <property type="entry name" value="Sig_transdc_resp-reg_receiver"/>
</dbReference>
<keyword evidence="4" id="KW-0808">Transferase</keyword>
<feature type="modified residue" description="4-aspartylphosphate" evidence="11">
    <location>
        <position position="976"/>
    </location>
</feature>
<dbReference type="InterPro" id="IPR021796">
    <property type="entry name" value="Tll0287-like_dom"/>
</dbReference>
<dbReference type="PROSITE" id="PS50110">
    <property type="entry name" value="RESPONSE_REGULATORY"/>
    <property type="match status" value="3"/>
</dbReference>
<proteinExistence type="predicted"/>
<reference evidence="16 17" key="1">
    <citation type="submission" date="2019-12" db="EMBL/GenBank/DDBJ databases">
        <title>Novel species isolated from a subtropical stream in China.</title>
        <authorList>
            <person name="Lu H."/>
        </authorList>
    </citation>
    <scope>NUCLEOTIDE SEQUENCE [LARGE SCALE GENOMIC DNA]</scope>
    <source>
        <strain evidence="16 17">DS3</strain>
    </source>
</reference>
<evidence type="ECO:0000313" key="17">
    <source>
        <dbReference type="Proteomes" id="UP000448575"/>
    </source>
</evidence>
<comment type="function">
    <text evidence="9">Member of the two-component regulatory system BvgS/BvgA. Phosphorylates BvgA via a four-step phosphorelay in response to environmental signals.</text>
</comment>
<keyword evidence="7" id="KW-0902">Two-component regulatory system</keyword>
<dbReference type="GO" id="GO:0000155">
    <property type="term" value="F:phosphorelay sensor kinase activity"/>
    <property type="evidence" value="ECO:0007669"/>
    <property type="project" value="InterPro"/>
</dbReference>
<evidence type="ECO:0000256" key="9">
    <source>
        <dbReference type="ARBA" id="ARBA00058004"/>
    </source>
</evidence>
<protein>
    <recommendedName>
        <fullName evidence="10">Virulence sensor protein BvgS</fullName>
        <ecNumber evidence="2">2.7.13.3</ecNumber>
    </recommendedName>
</protein>